<accession>A0ABV4N6Q7</accession>
<sequence>MDDKFEPFSTTSNNRENDSLSIHPNEIWLFLDSLVFGGIEAHVLELAQGLLSFNKTVRVILVTQYSPEPAIIAKLTEINVPYSFLADLSPQQSSTFHQLKSACDMYSPSLVHAHGYKASLISKWVKPFTRNKLKQLSTYHAGETPHGKVWFYDFVDRYSSFLSNHSLVVSRKIQQKIPSKSSLLNNFVTLPSSEISRHHQQKKQVGFVGRLNHEKAADRFLTLAALLPQCSFHLFGDGPERKTLQAQKSDNLFFHGHQTDMSKVWSQIDVLVIPSRYEGLPMAALEAMARRIPVIAMAVGNLPNLIQHGVNGFIANDESEMHQLLINWLALTEDKRHQLADNAQHTIKQDYSPEAVIPKLLSCYQL</sequence>
<evidence type="ECO:0000259" key="2">
    <source>
        <dbReference type="Pfam" id="PF13439"/>
    </source>
</evidence>
<dbReference type="SUPFAM" id="SSF53756">
    <property type="entry name" value="UDP-Glycosyltransferase/glycogen phosphorylase"/>
    <property type="match status" value="1"/>
</dbReference>
<gene>
    <name evidence="3" type="ORF">AB4566_01805</name>
</gene>
<dbReference type="RefSeq" id="WP_372264653.1">
    <property type="nucleotide sequence ID" value="NZ_JBFRUW010000003.1"/>
</dbReference>
<dbReference type="PANTHER" id="PTHR45947">
    <property type="entry name" value="SULFOQUINOVOSYL TRANSFERASE SQD2"/>
    <property type="match status" value="1"/>
</dbReference>
<organism evidence="3 4">
    <name type="scientific">Vibrio gallaecicus</name>
    <dbReference type="NCBI Taxonomy" id="552386"/>
    <lineage>
        <taxon>Bacteria</taxon>
        <taxon>Pseudomonadati</taxon>
        <taxon>Pseudomonadota</taxon>
        <taxon>Gammaproteobacteria</taxon>
        <taxon>Vibrionales</taxon>
        <taxon>Vibrionaceae</taxon>
        <taxon>Vibrio</taxon>
    </lineage>
</organism>
<evidence type="ECO:0000259" key="1">
    <source>
        <dbReference type="Pfam" id="PF00534"/>
    </source>
</evidence>
<feature type="domain" description="Glycosyl transferase family 1" evidence="1">
    <location>
        <begin position="195"/>
        <end position="345"/>
    </location>
</feature>
<keyword evidence="3" id="KW-0808">Transferase</keyword>
<dbReference type="Pfam" id="PF00534">
    <property type="entry name" value="Glycos_transf_1"/>
    <property type="match status" value="1"/>
</dbReference>
<comment type="caution">
    <text evidence="3">The sequence shown here is derived from an EMBL/GenBank/DDBJ whole genome shotgun (WGS) entry which is preliminary data.</text>
</comment>
<name>A0ABV4N6Q7_9VIBR</name>
<feature type="domain" description="Glycosyltransferase subfamily 4-like N-terminal" evidence="2">
    <location>
        <begin position="36"/>
        <end position="175"/>
    </location>
</feature>
<proteinExistence type="predicted"/>
<reference evidence="3 4" key="1">
    <citation type="journal article" date="2024" name="ISME J.">
        <title>Tailless and filamentous prophages are predominant in marine Vibrio.</title>
        <authorList>
            <person name="Steensen K."/>
            <person name="Seneca J."/>
            <person name="Bartlau N."/>
            <person name="Yu X.A."/>
            <person name="Hussain F.A."/>
            <person name="Polz M.F."/>
        </authorList>
    </citation>
    <scope>NUCLEOTIDE SEQUENCE [LARGE SCALE GENOMIC DNA]</scope>
    <source>
        <strain evidence="3 4">10N.222.51.A1</strain>
    </source>
</reference>
<dbReference type="CDD" id="cd03801">
    <property type="entry name" value="GT4_PimA-like"/>
    <property type="match status" value="1"/>
</dbReference>
<dbReference type="InterPro" id="IPR028098">
    <property type="entry name" value="Glyco_trans_4-like_N"/>
</dbReference>
<evidence type="ECO:0000313" key="3">
    <source>
        <dbReference type="EMBL" id="MFA0567006.1"/>
    </source>
</evidence>
<dbReference type="Pfam" id="PF13439">
    <property type="entry name" value="Glyco_transf_4"/>
    <property type="match status" value="1"/>
</dbReference>
<keyword evidence="3" id="KW-0328">Glycosyltransferase</keyword>
<dbReference type="InterPro" id="IPR001296">
    <property type="entry name" value="Glyco_trans_1"/>
</dbReference>
<dbReference type="PANTHER" id="PTHR45947:SF3">
    <property type="entry name" value="SULFOQUINOVOSYL TRANSFERASE SQD2"/>
    <property type="match status" value="1"/>
</dbReference>
<dbReference type="GO" id="GO:0016757">
    <property type="term" value="F:glycosyltransferase activity"/>
    <property type="evidence" value="ECO:0007669"/>
    <property type="project" value="UniProtKB-KW"/>
</dbReference>
<evidence type="ECO:0000313" key="4">
    <source>
        <dbReference type="Proteomes" id="UP001570417"/>
    </source>
</evidence>
<dbReference type="Gene3D" id="3.40.50.2000">
    <property type="entry name" value="Glycogen Phosphorylase B"/>
    <property type="match status" value="2"/>
</dbReference>
<dbReference type="EC" id="2.4.-.-" evidence="3"/>
<dbReference type="EMBL" id="JBFRUW010000003">
    <property type="protein sequence ID" value="MFA0567006.1"/>
    <property type="molecule type" value="Genomic_DNA"/>
</dbReference>
<keyword evidence="4" id="KW-1185">Reference proteome</keyword>
<protein>
    <submittedName>
        <fullName evidence="3">Glycosyltransferase family 4 protein</fullName>
        <ecNumber evidence="3">2.4.-.-</ecNumber>
    </submittedName>
</protein>
<dbReference type="InterPro" id="IPR050194">
    <property type="entry name" value="Glycosyltransferase_grp1"/>
</dbReference>
<dbReference type="Proteomes" id="UP001570417">
    <property type="component" value="Unassembled WGS sequence"/>
</dbReference>